<proteinExistence type="predicted"/>
<accession>A0A7R9FDH6</accession>
<protein>
    <submittedName>
        <fullName evidence="1">Uncharacterized protein</fullName>
    </submittedName>
</protein>
<reference evidence="1" key="1">
    <citation type="submission" date="2020-11" db="EMBL/GenBank/DDBJ databases">
        <authorList>
            <person name="Tran Van P."/>
        </authorList>
    </citation>
    <scope>NUCLEOTIDE SEQUENCE</scope>
</reference>
<evidence type="ECO:0000313" key="1">
    <source>
        <dbReference type="EMBL" id="CAD7451569.1"/>
    </source>
</evidence>
<dbReference type="EMBL" id="OD597361">
    <property type="protein sequence ID" value="CAD7451569.1"/>
    <property type="molecule type" value="Genomic_DNA"/>
</dbReference>
<name>A0A7R9FDH6_9NEOP</name>
<sequence>MASNGKSVSPDIEFTFTDEESKVLKYIGVSETEVRDTIRILQDWIRQQPHLPECAELYRIGSDNNLTFLNVLVSNDRKMS</sequence>
<dbReference type="AlphaFoldDB" id="A0A7R9FDH6"/>
<gene>
    <name evidence="1" type="ORF">TBIB3V08_LOCUS13837</name>
</gene>
<organism evidence="1">
    <name type="scientific">Timema bartmani</name>
    <dbReference type="NCBI Taxonomy" id="61472"/>
    <lineage>
        <taxon>Eukaryota</taxon>
        <taxon>Metazoa</taxon>
        <taxon>Ecdysozoa</taxon>
        <taxon>Arthropoda</taxon>
        <taxon>Hexapoda</taxon>
        <taxon>Insecta</taxon>
        <taxon>Pterygota</taxon>
        <taxon>Neoptera</taxon>
        <taxon>Polyneoptera</taxon>
        <taxon>Phasmatodea</taxon>
        <taxon>Timematodea</taxon>
        <taxon>Timematoidea</taxon>
        <taxon>Timematidae</taxon>
        <taxon>Timema</taxon>
    </lineage>
</organism>